<dbReference type="RefSeq" id="WP_173634569.1">
    <property type="nucleotide sequence ID" value="NZ_CP054212.1"/>
</dbReference>
<evidence type="ECO:0000313" key="10">
    <source>
        <dbReference type="Proteomes" id="UP000505325"/>
    </source>
</evidence>
<dbReference type="GO" id="GO:0016301">
    <property type="term" value="F:kinase activity"/>
    <property type="evidence" value="ECO:0007669"/>
    <property type="project" value="UniProtKB-KW"/>
</dbReference>
<gene>
    <name evidence="9" type="ORF">PMPD1_2702</name>
</gene>
<reference evidence="9 10" key="1">
    <citation type="submission" date="2020-06" db="EMBL/GenBank/DDBJ databases">
        <title>Genome sequence of Paramixta manurensis strain PD-1.</title>
        <authorList>
            <person name="Lee C.W."/>
            <person name="Kim J."/>
        </authorList>
    </citation>
    <scope>NUCLEOTIDE SEQUENCE [LARGE SCALE GENOMIC DNA]</scope>
    <source>
        <strain evidence="9 10">PD-1</strain>
    </source>
</reference>
<dbReference type="Gene3D" id="3.40.980.20">
    <property type="entry name" value="Four-carbon acid sugar kinase, nucleotide binding domain"/>
    <property type="match status" value="1"/>
</dbReference>
<dbReference type="EMBL" id="CP054212">
    <property type="protein sequence ID" value="QKJ87641.1"/>
    <property type="molecule type" value="Genomic_DNA"/>
</dbReference>
<evidence type="ECO:0000259" key="8">
    <source>
        <dbReference type="Pfam" id="PF17042"/>
    </source>
</evidence>
<keyword evidence="6" id="KW-0119">Carbohydrate metabolism</keyword>
<keyword evidence="4" id="KW-0418">Kinase</keyword>
<dbReference type="InterPro" id="IPR042213">
    <property type="entry name" value="NBD_C_sf"/>
</dbReference>
<evidence type="ECO:0000313" key="9">
    <source>
        <dbReference type="EMBL" id="QKJ87641.1"/>
    </source>
</evidence>
<comment type="similarity">
    <text evidence="1">Belongs to the four-carbon acid sugar kinase family.</text>
</comment>
<evidence type="ECO:0000256" key="5">
    <source>
        <dbReference type="ARBA" id="ARBA00022840"/>
    </source>
</evidence>
<keyword evidence="10" id="KW-1185">Reference proteome</keyword>
<dbReference type="SUPFAM" id="SSF142764">
    <property type="entry name" value="YgbK-like"/>
    <property type="match status" value="1"/>
</dbReference>
<keyword evidence="3" id="KW-0547">Nucleotide-binding</keyword>
<keyword evidence="2" id="KW-0808">Transferase</keyword>
<evidence type="ECO:0000259" key="7">
    <source>
        <dbReference type="Pfam" id="PF07005"/>
    </source>
</evidence>
<feature type="domain" description="Four-carbon acid sugar kinase N-terminal" evidence="7">
    <location>
        <begin position="6"/>
        <end position="116"/>
    </location>
</feature>
<evidence type="ECO:0000256" key="3">
    <source>
        <dbReference type="ARBA" id="ARBA00022741"/>
    </source>
</evidence>
<proteinExistence type="inferred from homology"/>
<keyword evidence="5" id="KW-0067">ATP-binding</keyword>
<dbReference type="Gene3D" id="3.40.50.10840">
    <property type="entry name" value="Putative sugar-binding, N-terminal domain"/>
    <property type="match status" value="1"/>
</dbReference>
<dbReference type="Pfam" id="PF07005">
    <property type="entry name" value="SBD_N"/>
    <property type="match status" value="1"/>
</dbReference>
<evidence type="ECO:0000256" key="4">
    <source>
        <dbReference type="ARBA" id="ARBA00022777"/>
    </source>
</evidence>
<sequence>MSASCIGIVADDLTGGAAIAGEIARPGQPVPVIRLEKTCPLPAQTLVVETSSRYMPGAQAAARVEQAVSRLQQAGFTLLMKKIDSTLKGNVATELAAFARATAGRVVIVAACPTMQISVREGWQWKAAEKGVDVAGLVGDALGWRPDVLPLATVREGKTAVSAWFRQHASPVIVADAESQRDIQQLVDGARQAGIDGFAGVYGLGQALAGLSEPAMPPPPDGAHRLLVMSGSTSRANMAQIDWLVAQGAEAITIDVAALCGEQHRSEMARLSAAIAASRSPVVLLHTDAKNSAAVVREVCRARGWNDRDLAQALAAPFAEAVRQLPQAGLFLVGGETTGALFDLQGWQTLRVNGEFSATVSIARVPATQHPAIFTKPGAFGAETVLHDVARWLLPHL</sequence>
<evidence type="ECO:0000256" key="6">
    <source>
        <dbReference type="ARBA" id="ARBA00023277"/>
    </source>
</evidence>
<evidence type="ECO:0000256" key="2">
    <source>
        <dbReference type="ARBA" id="ARBA00022679"/>
    </source>
</evidence>
<name>A0A6M8UFG6_9GAMM</name>
<evidence type="ECO:0008006" key="11">
    <source>
        <dbReference type="Google" id="ProtNLM"/>
    </source>
</evidence>
<dbReference type="InterPro" id="IPR010737">
    <property type="entry name" value="4-carb_acid_sugar_kinase_N"/>
</dbReference>
<dbReference type="InterPro" id="IPR037051">
    <property type="entry name" value="4-carb_acid_sugar_kinase_N_sf"/>
</dbReference>
<dbReference type="AlphaFoldDB" id="A0A6M8UFG6"/>
<accession>A0A6M8UFG6</accession>
<dbReference type="Pfam" id="PF17042">
    <property type="entry name" value="NBD_C"/>
    <property type="match status" value="1"/>
</dbReference>
<organism evidence="9 10">
    <name type="scientific">Paramixta manurensis</name>
    <dbReference type="NCBI Taxonomy" id="2740817"/>
    <lineage>
        <taxon>Bacteria</taxon>
        <taxon>Pseudomonadati</taxon>
        <taxon>Pseudomonadota</taxon>
        <taxon>Gammaproteobacteria</taxon>
        <taxon>Enterobacterales</taxon>
        <taxon>Erwiniaceae</taxon>
        <taxon>Paramixta</taxon>
    </lineage>
</organism>
<dbReference type="Proteomes" id="UP000505325">
    <property type="component" value="Chromosome"/>
</dbReference>
<evidence type="ECO:0000256" key="1">
    <source>
        <dbReference type="ARBA" id="ARBA00005715"/>
    </source>
</evidence>
<dbReference type="GO" id="GO:0005524">
    <property type="term" value="F:ATP binding"/>
    <property type="evidence" value="ECO:0007669"/>
    <property type="project" value="UniProtKB-KW"/>
</dbReference>
<protein>
    <recommendedName>
        <fullName evidence="11">Four-carbon acid sugar kinase family protein</fullName>
    </recommendedName>
</protein>
<feature type="domain" description="Four-carbon acid sugar kinase nucleotide binding" evidence="8">
    <location>
        <begin position="227"/>
        <end position="386"/>
    </location>
</feature>
<dbReference type="InterPro" id="IPR031475">
    <property type="entry name" value="NBD_C"/>
</dbReference>
<dbReference type="KEGG" id="pmak:PMPD1_2702"/>